<evidence type="ECO:0000313" key="1">
    <source>
        <dbReference type="EMBL" id="TGL63297.1"/>
    </source>
</evidence>
<name>A0A4R9K9G2_9LEPT</name>
<keyword evidence="2" id="KW-1185">Reference proteome</keyword>
<sequence length="97" mass="11305">MRFEWDIEKEKANIRKHNLSFREACLVFADPKTIYMPDPEHSEGEFREIALGKLGNITIAVVIFVDRSSKEEEIIRIVSARKATKSEEVQYYSNDII</sequence>
<accession>A0A4R9K9G2</accession>
<dbReference type="EMBL" id="RQGF01000012">
    <property type="protein sequence ID" value="TGL63297.1"/>
    <property type="molecule type" value="Genomic_DNA"/>
</dbReference>
<dbReference type="Pfam" id="PF04365">
    <property type="entry name" value="BrnT_toxin"/>
    <property type="match status" value="1"/>
</dbReference>
<organism evidence="1 2">
    <name type="scientific">Leptospira sarikeiensis</name>
    <dbReference type="NCBI Taxonomy" id="2484943"/>
    <lineage>
        <taxon>Bacteria</taxon>
        <taxon>Pseudomonadati</taxon>
        <taxon>Spirochaetota</taxon>
        <taxon>Spirochaetia</taxon>
        <taxon>Leptospirales</taxon>
        <taxon>Leptospiraceae</taxon>
        <taxon>Leptospira</taxon>
    </lineage>
</organism>
<gene>
    <name evidence="1" type="ORF">EHQ64_04870</name>
</gene>
<dbReference type="InterPro" id="IPR007460">
    <property type="entry name" value="BrnT_toxin"/>
</dbReference>
<dbReference type="Proteomes" id="UP000297762">
    <property type="component" value="Unassembled WGS sequence"/>
</dbReference>
<proteinExistence type="predicted"/>
<dbReference type="InterPro" id="IPR038573">
    <property type="entry name" value="BrnT_sf"/>
</dbReference>
<dbReference type="OrthoDB" id="9802417at2"/>
<dbReference type="RefSeq" id="WP_135648386.1">
    <property type="nucleotide sequence ID" value="NZ_RQGF01000012.1"/>
</dbReference>
<dbReference type="Gene3D" id="3.10.450.530">
    <property type="entry name" value="Ribonuclease toxin, BrnT, of type II toxin-antitoxin system"/>
    <property type="match status" value="1"/>
</dbReference>
<dbReference type="AlphaFoldDB" id="A0A4R9K9G2"/>
<protein>
    <submittedName>
        <fullName evidence="1">BrnT family toxin</fullName>
    </submittedName>
</protein>
<reference evidence="1" key="1">
    <citation type="journal article" date="2019" name="PLoS Negl. Trop. Dis.">
        <title>Revisiting the worldwide diversity of Leptospira species in the environment.</title>
        <authorList>
            <person name="Vincent A.T."/>
            <person name="Schiettekatte O."/>
            <person name="Bourhy P."/>
            <person name="Veyrier F.J."/>
            <person name="Picardeau M."/>
        </authorList>
    </citation>
    <scope>NUCLEOTIDE SEQUENCE [LARGE SCALE GENOMIC DNA]</scope>
    <source>
        <strain evidence="1">201702455</strain>
    </source>
</reference>
<evidence type="ECO:0000313" key="2">
    <source>
        <dbReference type="Proteomes" id="UP000297762"/>
    </source>
</evidence>
<comment type="caution">
    <text evidence="1">The sequence shown here is derived from an EMBL/GenBank/DDBJ whole genome shotgun (WGS) entry which is preliminary data.</text>
</comment>